<evidence type="ECO:0000256" key="2">
    <source>
        <dbReference type="SAM" id="MobiDB-lite"/>
    </source>
</evidence>
<feature type="compositionally biased region" description="Acidic residues" evidence="2">
    <location>
        <begin position="135"/>
        <end position="149"/>
    </location>
</feature>
<dbReference type="EMBL" id="JAQGDS010000004">
    <property type="protein sequence ID" value="KAJ6261478.1"/>
    <property type="molecule type" value="Genomic_DNA"/>
</dbReference>
<dbReference type="InterPro" id="IPR036875">
    <property type="entry name" value="Znf_CCHC_sf"/>
</dbReference>
<dbReference type="AlphaFoldDB" id="A0AAD6IZ78"/>
<dbReference type="InterPro" id="IPR001878">
    <property type="entry name" value="Znf_CCHC"/>
</dbReference>
<keyword evidence="5" id="KW-1185">Reference proteome</keyword>
<feature type="region of interest" description="Disordered" evidence="2">
    <location>
        <begin position="122"/>
        <end position="233"/>
    </location>
</feature>
<protein>
    <recommendedName>
        <fullName evidence="3">CCHC-type domain-containing protein</fullName>
    </recommendedName>
</protein>
<feature type="region of interest" description="Disordered" evidence="2">
    <location>
        <begin position="1"/>
        <end position="68"/>
    </location>
</feature>
<dbReference type="GO" id="GO:0008270">
    <property type="term" value="F:zinc ion binding"/>
    <property type="evidence" value="ECO:0007669"/>
    <property type="project" value="UniProtKB-KW"/>
</dbReference>
<evidence type="ECO:0000256" key="1">
    <source>
        <dbReference type="PROSITE-ProRule" id="PRU00047"/>
    </source>
</evidence>
<proteinExistence type="predicted"/>
<dbReference type="GO" id="GO:0003676">
    <property type="term" value="F:nucleic acid binding"/>
    <property type="evidence" value="ECO:0007669"/>
    <property type="project" value="InterPro"/>
</dbReference>
<sequence>MASAGASAAAKPVSSRLLNMKFMQRPSNAKGSSRKSIPASNSNSNSDTTTTPTQIPTVTGGKTDKRRVDISRAAIREAVASEDGRRAAAIGVSAAGMSERWSLGVPAVRGGGEMVGAVRVFIGDLPSDSSSSSSSDDDDDDDNSDDGEDEGGKEGGGKGTGRRYFGGRTAPAPTVKRDPTSDDDQDTSDDDSTDERDRRAKKAASKIKAADRTLRTLTQIGGRAPSSSSPMKDVECYTCHQRGHVRAACPVANNGNNGNSNGRGRGRKRGVEGDGGAGSGNFKKRQRRS</sequence>
<name>A0AAD6IZ78_DREDA</name>
<keyword evidence="1" id="KW-0479">Metal-binding</keyword>
<evidence type="ECO:0000313" key="5">
    <source>
        <dbReference type="Proteomes" id="UP001221413"/>
    </source>
</evidence>
<feature type="compositionally biased region" description="Polar residues" evidence="2">
    <location>
        <begin position="25"/>
        <end position="35"/>
    </location>
</feature>
<dbReference type="Gene3D" id="4.10.60.10">
    <property type="entry name" value="Zinc finger, CCHC-type"/>
    <property type="match status" value="1"/>
</dbReference>
<feature type="compositionally biased region" description="Low complexity" evidence="2">
    <location>
        <begin position="1"/>
        <end position="10"/>
    </location>
</feature>
<keyword evidence="1" id="KW-0862">Zinc</keyword>
<dbReference type="Proteomes" id="UP001221413">
    <property type="component" value="Unassembled WGS sequence"/>
</dbReference>
<comment type="caution">
    <text evidence="4">The sequence shown here is derived from an EMBL/GenBank/DDBJ whole genome shotgun (WGS) entry which is preliminary data.</text>
</comment>
<dbReference type="SUPFAM" id="SSF57756">
    <property type="entry name" value="Retrovirus zinc finger-like domains"/>
    <property type="match status" value="1"/>
</dbReference>
<feature type="compositionally biased region" description="Polar residues" evidence="2">
    <location>
        <begin position="215"/>
        <end position="230"/>
    </location>
</feature>
<gene>
    <name evidence="4" type="ORF">Dda_4148</name>
</gene>
<reference evidence="4" key="1">
    <citation type="submission" date="2023-01" db="EMBL/GenBank/DDBJ databases">
        <title>The chitinases involved in constricting ring structure development in the nematode-trapping fungus Drechslerella dactyloides.</title>
        <authorList>
            <person name="Wang R."/>
            <person name="Zhang L."/>
            <person name="Tang P."/>
            <person name="Li S."/>
            <person name="Liang L."/>
        </authorList>
    </citation>
    <scope>NUCLEOTIDE SEQUENCE</scope>
    <source>
        <strain evidence="4">YMF1.00031</strain>
    </source>
</reference>
<dbReference type="PROSITE" id="PS50158">
    <property type="entry name" value="ZF_CCHC"/>
    <property type="match status" value="1"/>
</dbReference>
<evidence type="ECO:0000259" key="3">
    <source>
        <dbReference type="PROSITE" id="PS50158"/>
    </source>
</evidence>
<feature type="domain" description="CCHC-type" evidence="3">
    <location>
        <begin position="236"/>
        <end position="250"/>
    </location>
</feature>
<feature type="compositionally biased region" description="Low complexity" evidence="2">
    <location>
        <begin position="38"/>
        <end position="59"/>
    </location>
</feature>
<feature type="compositionally biased region" description="Acidic residues" evidence="2">
    <location>
        <begin position="181"/>
        <end position="194"/>
    </location>
</feature>
<feature type="region of interest" description="Disordered" evidence="2">
    <location>
        <begin position="250"/>
        <end position="289"/>
    </location>
</feature>
<organism evidence="4 5">
    <name type="scientific">Drechslerella dactyloides</name>
    <name type="common">Nematode-trapping fungus</name>
    <name type="synonym">Arthrobotrys dactyloides</name>
    <dbReference type="NCBI Taxonomy" id="74499"/>
    <lineage>
        <taxon>Eukaryota</taxon>
        <taxon>Fungi</taxon>
        <taxon>Dikarya</taxon>
        <taxon>Ascomycota</taxon>
        <taxon>Pezizomycotina</taxon>
        <taxon>Orbiliomycetes</taxon>
        <taxon>Orbiliales</taxon>
        <taxon>Orbiliaceae</taxon>
        <taxon>Drechslerella</taxon>
    </lineage>
</organism>
<evidence type="ECO:0000313" key="4">
    <source>
        <dbReference type="EMBL" id="KAJ6261478.1"/>
    </source>
</evidence>
<accession>A0AAD6IZ78</accession>
<keyword evidence="1" id="KW-0863">Zinc-finger</keyword>
<feature type="compositionally biased region" description="Low complexity" evidence="2">
    <location>
        <begin position="253"/>
        <end position="262"/>
    </location>
</feature>